<dbReference type="Pfam" id="PF19842">
    <property type="entry name" value="YqeC"/>
    <property type="match status" value="1"/>
</dbReference>
<evidence type="ECO:0000313" key="2">
    <source>
        <dbReference type="Proteomes" id="UP001194273"/>
    </source>
</evidence>
<sequence length="260" mass="27066">MFSPRSFAEKPSANQKNCNRALYFENYNAADGSNASRRWHVGFAEALGVRPGVTSVIGSGGKTSLIAALARELPGTVVLTTTTHILPFPDVPLVTSADADDVRAALAESRVVCVGSQAEKNGKLVTPELGIDALASLADYVLVEADGARRLPLKAHAPWEPVIPACSGRTILVLGASGLGHPVHEKVHRPELFCELTGCTPDDPATPELVARVADVEALADVALVNQADVAPDTARDLAALLAILAFAGSVRVGTIHAAS</sequence>
<reference evidence="1 2" key="1">
    <citation type="submission" date="2020-10" db="EMBL/GenBank/DDBJ databases">
        <title>ChiBAC.</title>
        <authorList>
            <person name="Zenner C."/>
            <person name="Hitch T.C.A."/>
            <person name="Clavel T."/>
        </authorList>
    </citation>
    <scope>NUCLEOTIDE SEQUENCE [LARGE SCALE GENOMIC DNA]</scope>
    <source>
        <strain evidence="1 2">DSM 107455</strain>
    </source>
</reference>
<name>A0ABR9QSY9_9ACTN</name>
<comment type="caution">
    <text evidence="1">The sequence shown here is derived from an EMBL/GenBank/DDBJ whole genome shotgun (WGS) entry which is preliminary data.</text>
</comment>
<organism evidence="1 2">
    <name type="scientific">Thermophilibacter gallinarum</name>
    <dbReference type="NCBI Taxonomy" id="2779357"/>
    <lineage>
        <taxon>Bacteria</taxon>
        <taxon>Bacillati</taxon>
        <taxon>Actinomycetota</taxon>
        <taxon>Coriobacteriia</taxon>
        <taxon>Coriobacteriales</taxon>
        <taxon>Atopobiaceae</taxon>
        <taxon>Thermophilibacter</taxon>
    </lineage>
</organism>
<protein>
    <submittedName>
        <fullName evidence="1">Selenium-dependent hydroxylase accessory protein YqeC</fullName>
    </submittedName>
</protein>
<proteinExistence type="predicted"/>
<dbReference type="EMBL" id="JADCJZ010000002">
    <property type="protein sequence ID" value="MBE5024185.1"/>
    <property type="molecule type" value="Genomic_DNA"/>
</dbReference>
<dbReference type="NCBIfam" id="TIGR03172">
    <property type="entry name" value="selenium cofactor biosynthesis protein YqeC"/>
    <property type="match status" value="1"/>
</dbReference>
<dbReference type="InterPro" id="IPR017587">
    <property type="entry name" value="YqeC"/>
</dbReference>
<dbReference type="Proteomes" id="UP001194273">
    <property type="component" value="Unassembled WGS sequence"/>
</dbReference>
<accession>A0ABR9QSY9</accession>
<keyword evidence="2" id="KW-1185">Reference proteome</keyword>
<gene>
    <name evidence="1" type="primary">yqeC</name>
    <name evidence="1" type="ORF">INF26_04880</name>
</gene>
<evidence type="ECO:0000313" key="1">
    <source>
        <dbReference type="EMBL" id="MBE5024185.1"/>
    </source>
</evidence>